<evidence type="ECO:0000256" key="1">
    <source>
        <dbReference type="ARBA" id="ARBA00010555"/>
    </source>
</evidence>
<dbReference type="CDD" id="cd00840">
    <property type="entry name" value="MPP_Mre11_N"/>
    <property type="match status" value="1"/>
</dbReference>
<dbReference type="PANTHER" id="PTHR30337:SF0">
    <property type="entry name" value="NUCLEASE SBCCD SUBUNIT D"/>
    <property type="match status" value="1"/>
</dbReference>
<evidence type="ECO:0000259" key="8">
    <source>
        <dbReference type="Pfam" id="PF00149"/>
    </source>
</evidence>
<dbReference type="PANTHER" id="PTHR30337">
    <property type="entry name" value="COMPONENT OF ATP-DEPENDENT DSDNA EXONUCLEASE"/>
    <property type="match status" value="1"/>
</dbReference>
<keyword evidence="7" id="KW-0233">DNA recombination</keyword>
<dbReference type="GO" id="GO:0004519">
    <property type="term" value="F:endonuclease activity"/>
    <property type="evidence" value="ECO:0007669"/>
    <property type="project" value="UniProtKB-KW"/>
</dbReference>
<keyword evidence="5 7" id="KW-0378">Hydrolase</keyword>
<feature type="domain" description="Calcineurin-like phosphoesterase" evidence="8">
    <location>
        <begin position="1"/>
        <end position="171"/>
    </location>
</feature>
<dbReference type="SUPFAM" id="SSF56300">
    <property type="entry name" value="Metallo-dependent phosphatases"/>
    <property type="match status" value="1"/>
</dbReference>
<keyword evidence="11" id="KW-1185">Reference proteome</keyword>
<comment type="similarity">
    <text evidence="1 7">Belongs to the SbcD family.</text>
</comment>
<keyword evidence="4 7" id="KW-0540">Nuclease</keyword>
<dbReference type="GO" id="GO:0006260">
    <property type="term" value="P:DNA replication"/>
    <property type="evidence" value="ECO:0007669"/>
    <property type="project" value="UniProtKB-KW"/>
</dbReference>
<accession>A0A4R4FKJ3</accession>
<dbReference type="InterPro" id="IPR041796">
    <property type="entry name" value="Mre11_N"/>
</dbReference>
<dbReference type="RefSeq" id="WP_132273742.1">
    <property type="nucleotide sequence ID" value="NZ_JAOBST010000035.1"/>
</dbReference>
<dbReference type="Proteomes" id="UP000295710">
    <property type="component" value="Unassembled WGS sequence"/>
</dbReference>
<dbReference type="InterPro" id="IPR029052">
    <property type="entry name" value="Metallo-depent_PP-like"/>
</dbReference>
<proteinExistence type="inferred from homology"/>
<dbReference type="GO" id="GO:0006310">
    <property type="term" value="P:DNA recombination"/>
    <property type="evidence" value="ECO:0007669"/>
    <property type="project" value="UniProtKB-KW"/>
</dbReference>
<dbReference type="NCBIfam" id="TIGR00619">
    <property type="entry name" value="sbcd"/>
    <property type="match status" value="1"/>
</dbReference>
<dbReference type="GO" id="GO:0008408">
    <property type="term" value="F:3'-5' exonuclease activity"/>
    <property type="evidence" value="ECO:0007669"/>
    <property type="project" value="InterPro"/>
</dbReference>
<dbReference type="InterPro" id="IPR004593">
    <property type="entry name" value="SbcD"/>
</dbReference>
<name>A0A4R4FKJ3_9FIRM</name>
<dbReference type="InterPro" id="IPR026843">
    <property type="entry name" value="SbcD_C"/>
</dbReference>
<evidence type="ECO:0000256" key="4">
    <source>
        <dbReference type="ARBA" id="ARBA00022722"/>
    </source>
</evidence>
<dbReference type="InterPro" id="IPR050535">
    <property type="entry name" value="DNA_Repair-Maintenance_Comp"/>
</dbReference>
<evidence type="ECO:0000256" key="5">
    <source>
        <dbReference type="ARBA" id="ARBA00022801"/>
    </source>
</evidence>
<evidence type="ECO:0000256" key="6">
    <source>
        <dbReference type="ARBA" id="ARBA00022839"/>
    </source>
</evidence>
<evidence type="ECO:0000313" key="11">
    <source>
        <dbReference type="Proteomes" id="UP000295710"/>
    </source>
</evidence>
<dbReference type="Gene3D" id="3.60.21.10">
    <property type="match status" value="1"/>
</dbReference>
<evidence type="ECO:0000256" key="7">
    <source>
        <dbReference type="RuleBase" id="RU363069"/>
    </source>
</evidence>
<dbReference type="AlphaFoldDB" id="A0A4R4FKJ3"/>
<evidence type="ECO:0000256" key="3">
    <source>
        <dbReference type="ARBA" id="ARBA00013365"/>
    </source>
</evidence>
<protein>
    <recommendedName>
        <fullName evidence="3 7">Nuclease SbcCD subunit D</fullName>
    </recommendedName>
</protein>
<dbReference type="InterPro" id="IPR004843">
    <property type="entry name" value="Calcineurin-like_PHP"/>
</dbReference>
<keyword evidence="7" id="KW-0235">DNA replication</keyword>
<organism evidence="10 11">
    <name type="scientific">Extibacter muris</name>
    <dbReference type="NCBI Taxonomy" id="1796622"/>
    <lineage>
        <taxon>Bacteria</taxon>
        <taxon>Bacillati</taxon>
        <taxon>Bacillota</taxon>
        <taxon>Clostridia</taxon>
        <taxon>Lachnospirales</taxon>
        <taxon>Lachnospiraceae</taxon>
        <taxon>Extibacter</taxon>
    </lineage>
</organism>
<comment type="function">
    <text evidence="7">SbcCD cleaves DNA hairpin structures. These structures can inhibit DNA replication and are intermediates in certain DNA recombination reactions. The complex acts as a 3'-&gt;5' double strand exonuclease that can open hairpins. It also has a 5' single-strand endonuclease activity.</text>
</comment>
<dbReference type="Pfam" id="PF00149">
    <property type="entry name" value="Metallophos"/>
    <property type="match status" value="1"/>
</dbReference>
<comment type="subunit">
    <text evidence="2 7">Heterodimer of SbcC and SbcD.</text>
</comment>
<dbReference type="Pfam" id="PF12320">
    <property type="entry name" value="SbcD_C"/>
    <property type="match status" value="1"/>
</dbReference>
<dbReference type="EMBL" id="SMMX01000001">
    <property type="protein sequence ID" value="TDA23206.1"/>
    <property type="molecule type" value="Genomic_DNA"/>
</dbReference>
<feature type="domain" description="Nuclease SbcCD subunit D C-terminal" evidence="9">
    <location>
        <begin position="275"/>
        <end position="362"/>
    </location>
</feature>
<keyword evidence="7" id="KW-0255">Endonuclease</keyword>
<keyword evidence="6 7" id="KW-0269">Exonuclease</keyword>
<reference evidence="10 11" key="1">
    <citation type="journal article" date="2016" name="Nat. Microbiol.">
        <title>The Mouse Intestinal Bacterial Collection (miBC) provides host-specific insight into cultured diversity and functional potential of the gut microbiota.</title>
        <authorList>
            <person name="Lagkouvardos I."/>
            <person name="Pukall R."/>
            <person name="Abt B."/>
            <person name="Foesel B.U."/>
            <person name="Meier-Kolthoff J.P."/>
            <person name="Kumar N."/>
            <person name="Bresciani A."/>
            <person name="Martinez I."/>
            <person name="Just S."/>
            <person name="Ziegler C."/>
            <person name="Brugiroux S."/>
            <person name="Garzetti D."/>
            <person name="Wenning M."/>
            <person name="Bui T.P."/>
            <person name="Wang J."/>
            <person name="Hugenholtz F."/>
            <person name="Plugge C.M."/>
            <person name="Peterson D.A."/>
            <person name="Hornef M.W."/>
            <person name="Baines J.F."/>
            <person name="Smidt H."/>
            <person name="Walter J."/>
            <person name="Kristiansen K."/>
            <person name="Nielsen H.B."/>
            <person name="Haller D."/>
            <person name="Overmann J."/>
            <person name="Stecher B."/>
            <person name="Clavel T."/>
        </authorList>
    </citation>
    <scope>NUCLEOTIDE SEQUENCE [LARGE SCALE GENOMIC DNA]</scope>
    <source>
        <strain evidence="10 11">DSM 28560</strain>
    </source>
</reference>
<evidence type="ECO:0000259" key="9">
    <source>
        <dbReference type="Pfam" id="PF12320"/>
    </source>
</evidence>
<gene>
    <name evidence="7" type="primary">sbcD</name>
    <name evidence="10" type="ORF">E1963_00145</name>
</gene>
<evidence type="ECO:0000313" key="10">
    <source>
        <dbReference type="EMBL" id="TDA23206.1"/>
    </source>
</evidence>
<sequence>MRFFHLSDLHIGRQLHHYNLMEGQRKVLGEIAAYAADLHPDAVVIAGDIYDKSVPSAEAVTVFDEFLTALSAIEPSIPILVISGNHDSPERLSYASGFLRAHHIYVAGTAPEHGGEHIPMVTLSDEFGEVDFYLLPFLKPSYVKNVWEGGGPESSSEAVRMLIEREDIDFVGRRNVLVSHQFYTGEGIRPGTCDSETVAVGGADNVDTGPVKPFDYVALGHLHGAQKVGENHIQYCGTPMKYSVSESGHDKSLAMVILREKGEEAEVVRLPLHPVRDVRKKRGKLQDILSRPQEDGRDDYVSITLTDEKEPYKPKEQLEQLYSHILEVRIDNERIRQKLTEFDEELVWKSPMAAFGDFYEEMQGRELDEEEEKILEQVIDWAGEEENRR</sequence>
<evidence type="ECO:0000256" key="2">
    <source>
        <dbReference type="ARBA" id="ARBA00011322"/>
    </source>
</evidence>
<comment type="caution">
    <text evidence="10">The sequence shown here is derived from an EMBL/GenBank/DDBJ whole genome shotgun (WGS) entry which is preliminary data.</text>
</comment>